<evidence type="ECO:0000313" key="4">
    <source>
        <dbReference type="Proteomes" id="UP000618051"/>
    </source>
</evidence>
<keyword evidence="4" id="KW-1185">Reference proteome</keyword>
<gene>
    <name evidence="3" type="ORF">IHE44_0002619</name>
    <name evidence="2" type="ORF">IHE44_012036</name>
</gene>
<feature type="compositionally biased region" description="Polar residues" evidence="1">
    <location>
        <begin position="144"/>
        <end position="172"/>
    </location>
</feature>
<protein>
    <submittedName>
        <fullName evidence="2">Uncharacterized protein</fullName>
    </submittedName>
</protein>
<proteinExistence type="predicted"/>
<reference evidence="3 4" key="2">
    <citation type="journal article" date="2021" name="J. Hered.">
        <title>Feather Gene Expression Elucidates the Developmental Basis of Plumage Iridescence in African Starlings.</title>
        <authorList>
            <person name="Rubenstein D.R."/>
            <person name="Corvelo A."/>
            <person name="MacManes M.D."/>
            <person name="Maia R."/>
            <person name="Narzisi G."/>
            <person name="Rousaki A."/>
            <person name="Vandenabeele P."/>
            <person name="Shawkey M.D."/>
            <person name="Solomon J."/>
        </authorList>
    </citation>
    <scope>NUCLEOTIDE SEQUENCE [LARGE SCALE GENOMIC DNA]</scope>
    <source>
        <strain evidence="3">SS15</strain>
    </source>
</reference>
<feature type="region of interest" description="Disordered" evidence="1">
    <location>
        <begin position="71"/>
        <end position="172"/>
    </location>
</feature>
<comment type="caution">
    <text evidence="2">The sequence shown here is derived from an EMBL/GenBank/DDBJ whole genome shotgun (WGS) entry which is preliminary data.</text>
</comment>
<reference evidence="3" key="3">
    <citation type="submission" date="2022-01" db="EMBL/GenBank/DDBJ databases">
        <authorList>
            <person name="Rubenstein D.R."/>
        </authorList>
    </citation>
    <scope>NUCLEOTIDE SEQUENCE</scope>
    <source>
        <strain evidence="3">SS15</strain>
        <tissue evidence="3">Liver</tissue>
    </source>
</reference>
<dbReference type="Proteomes" id="UP000618051">
    <property type="component" value="Unassembled WGS sequence"/>
</dbReference>
<dbReference type="AlphaFoldDB" id="A0A835TPV6"/>
<reference evidence="2" key="1">
    <citation type="submission" date="2020-10" db="EMBL/GenBank/DDBJ databases">
        <title>Feather gene expression reveals the developmental basis of iridescence in African starlings.</title>
        <authorList>
            <person name="Rubenstein D.R."/>
        </authorList>
    </citation>
    <scope>NUCLEOTIDE SEQUENCE</scope>
    <source>
        <strain evidence="2">SS15</strain>
        <tissue evidence="2">Liver</tissue>
    </source>
</reference>
<organism evidence="2">
    <name type="scientific">Lamprotornis superbus</name>
    <dbReference type="NCBI Taxonomy" id="245042"/>
    <lineage>
        <taxon>Eukaryota</taxon>
        <taxon>Metazoa</taxon>
        <taxon>Chordata</taxon>
        <taxon>Craniata</taxon>
        <taxon>Vertebrata</taxon>
        <taxon>Euteleostomi</taxon>
        <taxon>Archelosauria</taxon>
        <taxon>Archosauria</taxon>
        <taxon>Dinosauria</taxon>
        <taxon>Saurischia</taxon>
        <taxon>Theropoda</taxon>
        <taxon>Coelurosauria</taxon>
        <taxon>Aves</taxon>
        <taxon>Neognathae</taxon>
        <taxon>Neoaves</taxon>
        <taxon>Telluraves</taxon>
        <taxon>Australaves</taxon>
        <taxon>Passeriformes</taxon>
        <taxon>Sturnidae</taxon>
        <taxon>Lamprotornis</taxon>
    </lineage>
</organism>
<evidence type="ECO:0000313" key="2">
    <source>
        <dbReference type="EMBL" id="KAG0113074.1"/>
    </source>
</evidence>
<dbReference type="EMBL" id="JADDUC010000572">
    <property type="protein sequence ID" value="KAG0113074.1"/>
    <property type="molecule type" value="Genomic_DNA"/>
</dbReference>
<feature type="compositionally biased region" description="Basic residues" evidence="1">
    <location>
        <begin position="86"/>
        <end position="102"/>
    </location>
</feature>
<evidence type="ECO:0000313" key="3">
    <source>
        <dbReference type="EMBL" id="KAI1234990.1"/>
    </source>
</evidence>
<accession>A0A835TPV6</accession>
<feature type="non-terminal residue" evidence="2">
    <location>
        <position position="172"/>
    </location>
</feature>
<sequence length="172" mass="18521">MPSCWCCTQWLAAPPCQPQTHPHGPWPWAPTGTCQVAFSLRGFLMMKMTSTRAGICGLSGTQTPRSQLGFSLPPSRARGPPLPAARRAHAPPRWATRGRRGHGPSPRASWPLPWPWPAHLRAAPTHPPRAHRATPPGRPRCPPVSSQGHPSPMTCSARPSSTPCRPQGSPAS</sequence>
<evidence type="ECO:0000256" key="1">
    <source>
        <dbReference type="SAM" id="MobiDB-lite"/>
    </source>
</evidence>
<dbReference type="EMBL" id="JADDUC020000013">
    <property type="protein sequence ID" value="KAI1234990.1"/>
    <property type="molecule type" value="Genomic_DNA"/>
</dbReference>
<name>A0A835TPV6_9PASS</name>